<dbReference type="SUPFAM" id="SSF52058">
    <property type="entry name" value="L domain-like"/>
    <property type="match status" value="2"/>
</dbReference>
<evidence type="ECO:0000313" key="2">
    <source>
        <dbReference type="EMBL" id="TXG68119.1"/>
    </source>
</evidence>
<proteinExistence type="predicted"/>
<dbReference type="Gene3D" id="3.80.10.10">
    <property type="entry name" value="Ribonuclease Inhibitor"/>
    <property type="match status" value="3"/>
</dbReference>
<reference evidence="3" key="1">
    <citation type="journal article" date="2019" name="Gigascience">
        <title>De novo genome assembly of the endangered Acer yangbiense, a plant species with extremely small populations endemic to Yunnan Province, China.</title>
        <authorList>
            <person name="Yang J."/>
            <person name="Wariss H.M."/>
            <person name="Tao L."/>
            <person name="Zhang R."/>
            <person name="Yun Q."/>
            <person name="Hollingsworth P."/>
            <person name="Dao Z."/>
            <person name="Luo G."/>
            <person name="Guo H."/>
            <person name="Ma Y."/>
            <person name="Sun W."/>
        </authorList>
    </citation>
    <scope>NUCLEOTIDE SEQUENCE [LARGE SCALE GENOMIC DNA]</scope>
    <source>
        <strain evidence="3">cv. Malutang</strain>
    </source>
</reference>
<protein>
    <submittedName>
        <fullName evidence="2">Uncharacterized protein</fullName>
    </submittedName>
</protein>
<dbReference type="InterPro" id="IPR032675">
    <property type="entry name" value="LRR_dom_sf"/>
</dbReference>
<keyword evidence="1" id="KW-0611">Plant defense</keyword>
<evidence type="ECO:0000313" key="3">
    <source>
        <dbReference type="Proteomes" id="UP000323000"/>
    </source>
</evidence>
<name>A0A5C7IGI1_9ROSI</name>
<dbReference type="EMBL" id="VAHF01000003">
    <property type="protein sequence ID" value="TXG68119.1"/>
    <property type="molecule type" value="Genomic_DNA"/>
</dbReference>
<dbReference type="PANTHER" id="PTHR36766:SF40">
    <property type="entry name" value="DISEASE RESISTANCE PROTEIN RGA3"/>
    <property type="match status" value="1"/>
</dbReference>
<comment type="caution">
    <text evidence="2">The sequence shown here is derived from an EMBL/GenBank/DDBJ whole genome shotgun (WGS) entry which is preliminary data.</text>
</comment>
<sequence length="484" mass="54148">MVYTEEAASLSPNSISLSHFSEFGNWFGQAFGEVNEMKIKCPRLESIPLTPFISSLSALEITDCSDLTSLQEVMEYCELLDCLVIEGCDTLESVGQLPSSLKRLQIRSCGNLLFLFEDGEANHINASILQYLYVSGCRALESLTSTGQLPEALKHLEIHNCSQLTTLGQLPETLKHLEIKTCLDLEMLSSQDHLPESLKHLSIVHCPITTLSSTGHLPESLQHIHIEFCSNLTRLSLGQLPATLKYIKINHCGINSIADSLLNLRSLQEIDIIDCPIRDFPQGGLPRASLRVFSISSCEHLESLPSSIHTLNSLQEMRIVNLPSLSSFPQQGFPRNLTSLFITSLPIYDQVMRRLHKLTSLRNLHIGGCQNAVCFPKEGMEMMLPTSLTRLTLTNFIQLRRLFPHGFRNLASLECLRISDCPNLTSFLEEDLPSSLLALYISNCPNLTIHCGNGGQYWYKISNIPYVEIDTKYIHTPEPVLSHQ</sequence>
<dbReference type="PANTHER" id="PTHR36766">
    <property type="entry name" value="PLANT BROAD-SPECTRUM MILDEW RESISTANCE PROTEIN RPW8"/>
    <property type="match status" value="1"/>
</dbReference>
<dbReference type="GO" id="GO:0006952">
    <property type="term" value="P:defense response"/>
    <property type="evidence" value="ECO:0007669"/>
    <property type="project" value="UniProtKB-KW"/>
</dbReference>
<evidence type="ECO:0000256" key="1">
    <source>
        <dbReference type="ARBA" id="ARBA00022821"/>
    </source>
</evidence>
<dbReference type="AlphaFoldDB" id="A0A5C7IGI1"/>
<dbReference type="Proteomes" id="UP000323000">
    <property type="component" value="Chromosome 3"/>
</dbReference>
<keyword evidence="3" id="KW-1185">Reference proteome</keyword>
<dbReference type="OrthoDB" id="1305892at2759"/>
<organism evidence="2 3">
    <name type="scientific">Acer yangbiense</name>
    <dbReference type="NCBI Taxonomy" id="1000413"/>
    <lineage>
        <taxon>Eukaryota</taxon>
        <taxon>Viridiplantae</taxon>
        <taxon>Streptophyta</taxon>
        <taxon>Embryophyta</taxon>
        <taxon>Tracheophyta</taxon>
        <taxon>Spermatophyta</taxon>
        <taxon>Magnoliopsida</taxon>
        <taxon>eudicotyledons</taxon>
        <taxon>Gunneridae</taxon>
        <taxon>Pentapetalae</taxon>
        <taxon>rosids</taxon>
        <taxon>malvids</taxon>
        <taxon>Sapindales</taxon>
        <taxon>Sapindaceae</taxon>
        <taxon>Hippocastanoideae</taxon>
        <taxon>Acereae</taxon>
        <taxon>Acer</taxon>
    </lineage>
</organism>
<accession>A0A5C7IGI1</accession>
<gene>
    <name evidence="2" type="ORF">EZV62_009394</name>
</gene>